<comment type="similarity">
    <text evidence="2 11">Belongs to the mitochondrial carrier (TC 2.A.29) family.</text>
</comment>
<feature type="transmembrane region" description="Helical" evidence="12">
    <location>
        <begin position="54"/>
        <end position="74"/>
    </location>
</feature>
<feature type="repeat" description="Solcar" evidence="10">
    <location>
        <begin position="51"/>
        <end position="152"/>
    </location>
</feature>
<evidence type="ECO:0000256" key="3">
    <source>
        <dbReference type="ARBA" id="ARBA00022448"/>
    </source>
</evidence>
<organism evidence="13 14">
    <name type="scientific">Chiloscyllium punctatum</name>
    <name type="common">Brownbanded bambooshark</name>
    <name type="synonym">Hemiscyllium punctatum</name>
    <dbReference type="NCBI Taxonomy" id="137246"/>
    <lineage>
        <taxon>Eukaryota</taxon>
        <taxon>Metazoa</taxon>
        <taxon>Chordata</taxon>
        <taxon>Craniata</taxon>
        <taxon>Vertebrata</taxon>
        <taxon>Chondrichthyes</taxon>
        <taxon>Elasmobranchii</taxon>
        <taxon>Galeomorphii</taxon>
        <taxon>Galeoidea</taxon>
        <taxon>Orectolobiformes</taxon>
        <taxon>Hemiscylliidae</taxon>
        <taxon>Chiloscyllium</taxon>
    </lineage>
</organism>
<keyword evidence="8" id="KW-0496">Mitochondrion</keyword>
<keyword evidence="14" id="KW-1185">Reference proteome</keyword>
<evidence type="ECO:0000313" key="13">
    <source>
        <dbReference type="EMBL" id="GCC25353.1"/>
    </source>
</evidence>
<feature type="transmembrane region" description="Helical" evidence="12">
    <location>
        <begin position="131"/>
        <end position="149"/>
    </location>
</feature>
<dbReference type="PANTHER" id="PTHR45624:SF3">
    <property type="entry name" value="SOLUTE CARRIER FAMILY 25 MEMBER 47"/>
    <property type="match status" value="1"/>
</dbReference>
<evidence type="ECO:0000256" key="9">
    <source>
        <dbReference type="ARBA" id="ARBA00023136"/>
    </source>
</evidence>
<comment type="caution">
    <text evidence="13">The sequence shown here is derived from an EMBL/GenBank/DDBJ whole genome shotgun (WGS) entry which is preliminary data.</text>
</comment>
<dbReference type="FunFam" id="1.50.40.10:FF:000049">
    <property type="entry name" value="Solute carrier family 25 member 45"/>
    <property type="match status" value="1"/>
</dbReference>
<keyword evidence="4 10" id="KW-0812">Transmembrane</keyword>
<dbReference type="SUPFAM" id="SSF103506">
    <property type="entry name" value="Mitochondrial carrier"/>
    <property type="match status" value="1"/>
</dbReference>
<accession>A0A401S4M8</accession>
<name>A0A401S4M8_CHIPU</name>
<evidence type="ECO:0008006" key="15">
    <source>
        <dbReference type="Google" id="ProtNLM"/>
    </source>
</evidence>
<evidence type="ECO:0000256" key="11">
    <source>
        <dbReference type="RuleBase" id="RU000488"/>
    </source>
</evidence>
<dbReference type="GO" id="GO:0022857">
    <property type="term" value="F:transmembrane transporter activity"/>
    <property type="evidence" value="ECO:0007669"/>
    <property type="project" value="TreeGrafter"/>
</dbReference>
<reference evidence="13 14" key="1">
    <citation type="journal article" date="2018" name="Nat. Ecol. Evol.">
        <title>Shark genomes provide insights into elasmobranch evolution and the origin of vertebrates.</title>
        <authorList>
            <person name="Hara Y"/>
            <person name="Yamaguchi K"/>
            <person name="Onimaru K"/>
            <person name="Kadota M"/>
            <person name="Koyanagi M"/>
            <person name="Keeley SD"/>
            <person name="Tatsumi K"/>
            <person name="Tanaka K"/>
            <person name="Motone F"/>
            <person name="Kageyama Y"/>
            <person name="Nozu R"/>
            <person name="Adachi N"/>
            <person name="Nishimura O"/>
            <person name="Nakagawa R"/>
            <person name="Tanegashima C"/>
            <person name="Kiyatake I"/>
            <person name="Matsumoto R"/>
            <person name="Murakumo K"/>
            <person name="Nishida K"/>
            <person name="Terakita A"/>
            <person name="Kuratani S"/>
            <person name="Sato K"/>
            <person name="Hyodo S Kuraku.S."/>
        </authorList>
    </citation>
    <scope>NUCLEOTIDE SEQUENCE [LARGE SCALE GENOMIC DNA]</scope>
</reference>
<evidence type="ECO:0000256" key="2">
    <source>
        <dbReference type="ARBA" id="ARBA00006375"/>
    </source>
</evidence>
<dbReference type="Gene3D" id="1.50.40.10">
    <property type="entry name" value="Mitochondrial carrier domain"/>
    <property type="match status" value="1"/>
</dbReference>
<evidence type="ECO:0000256" key="7">
    <source>
        <dbReference type="ARBA" id="ARBA00022989"/>
    </source>
</evidence>
<evidence type="ECO:0000256" key="5">
    <source>
        <dbReference type="ARBA" id="ARBA00022737"/>
    </source>
</evidence>
<dbReference type="OrthoDB" id="193856at2759"/>
<dbReference type="EMBL" id="BEZZ01000084">
    <property type="protein sequence ID" value="GCC25353.1"/>
    <property type="molecule type" value="Genomic_DNA"/>
</dbReference>
<dbReference type="GO" id="GO:0005743">
    <property type="term" value="C:mitochondrial inner membrane"/>
    <property type="evidence" value="ECO:0007669"/>
    <property type="project" value="UniProtKB-SubCell"/>
</dbReference>
<dbReference type="STRING" id="137246.A0A401S4M8"/>
<evidence type="ECO:0000256" key="1">
    <source>
        <dbReference type="ARBA" id="ARBA00004448"/>
    </source>
</evidence>
<evidence type="ECO:0000256" key="6">
    <source>
        <dbReference type="ARBA" id="ARBA00022792"/>
    </source>
</evidence>
<dbReference type="InterPro" id="IPR018108">
    <property type="entry name" value="MCP_transmembrane"/>
</dbReference>
<dbReference type="PANTHER" id="PTHR45624">
    <property type="entry name" value="MITOCHONDRIAL BASIC AMINO ACIDS TRANSPORTER-RELATED"/>
    <property type="match status" value="1"/>
</dbReference>
<dbReference type="PROSITE" id="PS50920">
    <property type="entry name" value="SOLCAR"/>
    <property type="match status" value="2"/>
</dbReference>
<gene>
    <name evidence="13" type="ORF">chiPu_0003763</name>
</gene>
<dbReference type="Proteomes" id="UP000287033">
    <property type="component" value="Unassembled WGS sequence"/>
</dbReference>
<dbReference type="InterPro" id="IPR050567">
    <property type="entry name" value="Mitochondrial_Carrier"/>
</dbReference>
<protein>
    <recommendedName>
        <fullName evidence="15">Solute carrier family 25 member 47</fullName>
    </recommendedName>
</protein>
<feature type="repeat" description="Solcar" evidence="10">
    <location>
        <begin position="161"/>
        <end position="248"/>
    </location>
</feature>
<evidence type="ECO:0000256" key="12">
    <source>
        <dbReference type="SAM" id="Phobius"/>
    </source>
</evidence>
<comment type="subcellular location">
    <subcellularLocation>
        <location evidence="1">Mitochondrion inner membrane</location>
        <topology evidence="1">Multi-pass membrane protein</topology>
    </subcellularLocation>
</comment>
<dbReference type="OMA" id="HICRLRY"/>
<keyword evidence="7 12" id="KW-1133">Transmembrane helix</keyword>
<evidence type="ECO:0000256" key="4">
    <source>
        <dbReference type="ARBA" id="ARBA00022692"/>
    </source>
</evidence>
<keyword evidence="5" id="KW-0677">Repeat</keyword>
<evidence type="ECO:0000256" key="10">
    <source>
        <dbReference type="PROSITE-ProRule" id="PRU00282"/>
    </source>
</evidence>
<proteinExistence type="inferred from homology"/>
<dbReference type="InterPro" id="IPR023395">
    <property type="entry name" value="MCP_dom_sf"/>
</dbReference>
<keyword evidence="9 10" id="KW-0472">Membrane</keyword>
<evidence type="ECO:0000313" key="14">
    <source>
        <dbReference type="Proteomes" id="UP000287033"/>
    </source>
</evidence>
<keyword evidence="3 11" id="KW-0813">Transport</keyword>
<feature type="transmembrane region" description="Helical" evidence="12">
    <location>
        <begin position="161"/>
        <end position="181"/>
    </location>
</feature>
<keyword evidence="6" id="KW-0999">Mitochondrion inner membrane</keyword>
<dbReference type="AlphaFoldDB" id="A0A401S4M8"/>
<evidence type="ECO:0000256" key="8">
    <source>
        <dbReference type="ARBA" id="ARBA00023128"/>
    </source>
</evidence>
<dbReference type="Pfam" id="PF00153">
    <property type="entry name" value="Mito_carr"/>
    <property type="match status" value="2"/>
</dbReference>
<sequence length="256" mass="28766">MYKPSRVYGFYKGMALPVLSVSVCGSVCFGTYRNCLHFLSELRHGSSDVKPSRFDVFIAGCSAGTAEAMVFAPIDLIKIRQQNQTHPHQSYQGPPSRDLLLKPKYRGPTHCLITVIKEEGILGLYRGITALWLRDIPCFGLYFLVYSVFTEWLTPQGQHKPDWSAMLLAGGCAGMTYWTLATPMDVMKSRMQMDGMGQQRYNGVLNCINESFRQEGARVFFKGLSLNCVRAFPVNGLTFVIYETVLAFLKKINAKD</sequence>